<evidence type="ECO:0000256" key="1">
    <source>
        <dbReference type="SAM" id="Coils"/>
    </source>
</evidence>
<feature type="region of interest" description="Disordered" evidence="2">
    <location>
        <begin position="346"/>
        <end position="385"/>
    </location>
</feature>
<evidence type="ECO:0000256" key="2">
    <source>
        <dbReference type="SAM" id="MobiDB-lite"/>
    </source>
</evidence>
<dbReference type="EMBL" id="CCKQ01006287">
    <property type="protein sequence ID" value="CDW77584.1"/>
    <property type="molecule type" value="Genomic_DNA"/>
</dbReference>
<dbReference type="Proteomes" id="UP000039865">
    <property type="component" value="Unassembled WGS sequence"/>
</dbReference>
<feature type="coiled-coil region" evidence="1">
    <location>
        <begin position="14"/>
        <end position="86"/>
    </location>
</feature>
<organism evidence="3 4">
    <name type="scientific">Stylonychia lemnae</name>
    <name type="common">Ciliate</name>
    <dbReference type="NCBI Taxonomy" id="5949"/>
    <lineage>
        <taxon>Eukaryota</taxon>
        <taxon>Sar</taxon>
        <taxon>Alveolata</taxon>
        <taxon>Ciliophora</taxon>
        <taxon>Intramacronucleata</taxon>
        <taxon>Spirotrichea</taxon>
        <taxon>Stichotrichia</taxon>
        <taxon>Sporadotrichida</taxon>
        <taxon>Oxytrichidae</taxon>
        <taxon>Stylonychinae</taxon>
        <taxon>Stylonychia</taxon>
    </lineage>
</organism>
<dbReference type="AlphaFoldDB" id="A0A078A5W5"/>
<protein>
    <submittedName>
        <fullName evidence="3">Uncharacterized protein</fullName>
    </submittedName>
</protein>
<feature type="coiled-coil region" evidence="1">
    <location>
        <begin position="110"/>
        <end position="144"/>
    </location>
</feature>
<keyword evidence="1" id="KW-0175">Coiled coil</keyword>
<sequence>MQKKNQTQLLMRETLEEKQKRLNLESKMQGLEKQLLNEKFKTDLEKERIEQQLRLMKKERQQMDIVQHIENQINEKRSKEDEQKQRDRVYIDIESQILRDREVKSQMKKIEAMDSMQQQHEKRMKEIEHEKDKQSQILQQKYQQTNDSNKVLMEIKYASKRINKESESSYHDIIQKNYESFQSDEDQKIKENEMSVSEKKLNTQALQAFQQGQLDAASKVVPGFQRYTKDYTNTVIFPKGNNKSKQHQNNNELKNILSNNTSPKGLDGTFSQAGLNILQSRSVLELPKSSFSNFERSSSNVENPEVPNMKQNFHYSKDKIENEQAQNIEQIQRSDIQNYLRSQIISPQESQFHKQRNLYSPDDFLDRKADKDFDREHQTAKLGDR</sequence>
<evidence type="ECO:0000313" key="3">
    <source>
        <dbReference type="EMBL" id="CDW77584.1"/>
    </source>
</evidence>
<reference evidence="3 4" key="1">
    <citation type="submission" date="2014-06" db="EMBL/GenBank/DDBJ databases">
        <authorList>
            <person name="Swart Estienne"/>
        </authorList>
    </citation>
    <scope>NUCLEOTIDE SEQUENCE [LARGE SCALE GENOMIC DNA]</scope>
    <source>
        <strain evidence="3 4">130c</strain>
    </source>
</reference>
<keyword evidence="4" id="KW-1185">Reference proteome</keyword>
<dbReference type="InParanoid" id="A0A078A5W5"/>
<gene>
    <name evidence="3" type="primary">Contig9039.g9678</name>
    <name evidence="3" type="ORF">STYLEM_6547</name>
</gene>
<name>A0A078A5W5_STYLE</name>
<feature type="compositionally biased region" description="Basic and acidic residues" evidence="2">
    <location>
        <begin position="364"/>
        <end position="385"/>
    </location>
</feature>
<accession>A0A078A5W5</accession>
<evidence type="ECO:0000313" key="4">
    <source>
        <dbReference type="Proteomes" id="UP000039865"/>
    </source>
</evidence>
<proteinExistence type="predicted"/>